<dbReference type="InterPro" id="IPR038109">
    <property type="entry name" value="DNA_bind_recomb_sf"/>
</dbReference>
<comment type="caution">
    <text evidence="9">The sequence shown here is derived from an EMBL/GenBank/DDBJ whole genome shotgun (WGS) entry which is preliminary data.</text>
</comment>
<dbReference type="InterPro" id="IPR006119">
    <property type="entry name" value="Resolv_N"/>
</dbReference>
<dbReference type="EMBL" id="BASG01000036">
    <property type="protein sequence ID" value="GAD14672.1"/>
    <property type="molecule type" value="Genomic_DNA"/>
</dbReference>
<dbReference type="InterPro" id="IPR011109">
    <property type="entry name" value="DNA_bind_recombinase_dom"/>
</dbReference>
<dbReference type="AlphaFoldDB" id="U2X790"/>
<evidence type="ECO:0000256" key="4">
    <source>
        <dbReference type="PIRSR" id="PIRSR606118-50"/>
    </source>
</evidence>
<feature type="active site" description="O-(5'-phospho-DNA)-serine intermediate" evidence="4 5">
    <location>
        <position position="101"/>
    </location>
</feature>
<sequence length="568" mass="65582">MQPFFLGSFEQRGGYEDRGCRQMKIFLNCYLRRSELSHLPSYSPFAHTYAESEVGQPCKSPKLIVWFIHTYIWDMGQTVLEAICMKDTFQERSIALYCRVSTDEQAREGISLDEQQERLKAYCRAMGWSEEPLLFIDDGYSAKNLDRPELNRLLKEVKKGTISKILVTKLDRLSRRLLDLLKLIDMFQEHNVSFISISESFDTNTPSGRLTLQVLGAVAEFERERIRERVFENMLHAARQGKWLTQSPYGYRLQNKELVIYEPEAQIVRNVYDWYLNKGLGYYAIAKKLNEEGIPSRQKKEWSIRAIKLMLTNPVYKGTLFWNRMDSSKSKRVKKDDADWVVLEDACPAIIDQATWEQVQKRVNKKQMAPRAQTSPHLLGGLLKCGRCGSGMSIGWSGSAKNRYRVYRCSANKNKGTCTSKQYRADDVESWFKHGLLKLADSINSQMIPHLIQKAAENEESTIEQKIRTAKNRYKRKVEAYTAGLIELEDLNEEKKRMEQIIAEVQKTENASSVDVKKLEAMVKEKMNNVIDAIDVLPVPEAKSLIKTIVEKVILLDEKDIEIVLNIQ</sequence>
<dbReference type="InterPro" id="IPR036162">
    <property type="entry name" value="Resolvase-like_N_sf"/>
</dbReference>
<evidence type="ECO:0000259" key="8">
    <source>
        <dbReference type="PROSITE" id="PS51737"/>
    </source>
</evidence>
<keyword evidence="3" id="KW-0233">DNA recombination</keyword>
<organism evidence="9 10">
    <name type="scientific">Geobacillus kaustophilus GBlys</name>
    <dbReference type="NCBI Taxonomy" id="1337888"/>
    <lineage>
        <taxon>Bacteria</taxon>
        <taxon>Bacillati</taxon>
        <taxon>Bacillota</taxon>
        <taxon>Bacilli</taxon>
        <taxon>Bacillales</taxon>
        <taxon>Anoxybacillaceae</taxon>
        <taxon>Geobacillus</taxon>
        <taxon>Geobacillus thermoleovorans group</taxon>
    </lineage>
</organism>
<dbReference type="Gene3D" id="3.90.1750.20">
    <property type="entry name" value="Putative Large Serine Recombinase, Chain B, Domain 2"/>
    <property type="match status" value="1"/>
</dbReference>
<protein>
    <submittedName>
        <fullName evidence="9">Cassette chromosome recombinase B</fullName>
    </submittedName>
</protein>
<evidence type="ECO:0000256" key="2">
    <source>
        <dbReference type="ARBA" id="ARBA00023125"/>
    </source>
</evidence>
<accession>U2X790</accession>
<dbReference type="Pfam" id="PF07508">
    <property type="entry name" value="Recombinase"/>
    <property type="match status" value="1"/>
</dbReference>
<feature type="domain" description="Resolvase/invertase-type recombinase catalytic" evidence="7">
    <location>
        <begin position="93"/>
        <end position="241"/>
    </location>
</feature>
<evidence type="ECO:0000313" key="9">
    <source>
        <dbReference type="EMBL" id="GAD14672.1"/>
    </source>
</evidence>
<feature type="domain" description="Recombinase" evidence="8">
    <location>
        <begin position="248"/>
        <end position="369"/>
    </location>
</feature>
<keyword evidence="2" id="KW-0238">DNA-binding</keyword>
<keyword evidence="1" id="KW-0229">DNA integration</keyword>
<dbReference type="GO" id="GO:0000150">
    <property type="term" value="F:DNA strand exchange activity"/>
    <property type="evidence" value="ECO:0007669"/>
    <property type="project" value="InterPro"/>
</dbReference>
<dbReference type="Pfam" id="PF00239">
    <property type="entry name" value="Resolvase"/>
    <property type="match status" value="1"/>
</dbReference>
<evidence type="ECO:0000256" key="1">
    <source>
        <dbReference type="ARBA" id="ARBA00022908"/>
    </source>
</evidence>
<evidence type="ECO:0000256" key="5">
    <source>
        <dbReference type="PROSITE-ProRule" id="PRU10137"/>
    </source>
</evidence>
<evidence type="ECO:0000313" key="10">
    <source>
        <dbReference type="Proteomes" id="UP000016424"/>
    </source>
</evidence>
<dbReference type="InterPro" id="IPR006118">
    <property type="entry name" value="Recombinase_CS"/>
</dbReference>
<evidence type="ECO:0000259" key="7">
    <source>
        <dbReference type="PROSITE" id="PS51736"/>
    </source>
</evidence>
<dbReference type="InterPro" id="IPR025827">
    <property type="entry name" value="Zn_ribbon_recom_dom"/>
</dbReference>
<dbReference type="Gene3D" id="3.40.50.1390">
    <property type="entry name" value="Resolvase, N-terminal catalytic domain"/>
    <property type="match status" value="1"/>
</dbReference>
<feature type="coiled-coil region" evidence="6">
    <location>
        <begin position="453"/>
        <end position="511"/>
    </location>
</feature>
<dbReference type="PROSITE" id="PS00397">
    <property type="entry name" value="RECOMBINASES_1"/>
    <property type="match status" value="1"/>
</dbReference>
<dbReference type="SUPFAM" id="SSF53041">
    <property type="entry name" value="Resolvase-like"/>
    <property type="match status" value="1"/>
</dbReference>
<dbReference type="CDD" id="cd00338">
    <property type="entry name" value="Ser_Recombinase"/>
    <property type="match status" value="1"/>
</dbReference>
<dbReference type="PROSITE" id="PS51736">
    <property type="entry name" value="RECOMBINASES_3"/>
    <property type="match status" value="1"/>
</dbReference>
<keyword evidence="6" id="KW-0175">Coiled coil</keyword>
<evidence type="ECO:0000256" key="3">
    <source>
        <dbReference type="ARBA" id="ARBA00023172"/>
    </source>
</evidence>
<name>U2X790_GEOKU</name>
<dbReference type="InterPro" id="IPR050639">
    <property type="entry name" value="SSR_resolvase"/>
</dbReference>
<dbReference type="Pfam" id="PF13408">
    <property type="entry name" value="Zn_ribbon_recom"/>
    <property type="match status" value="1"/>
</dbReference>
<dbReference type="GO" id="GO:0003677">
    <property type="term" value="F:DNA binding"/>
    <property type="evidence" value="ECO:0007669"/>
    <property type="project" value="UniProtKB-KW"/>
</dbReference>
<dbReference type="PANTHER" id="PTHR30461">
    <property type="entry name" value="DNA-INVERTASE FROM LAMBDOID PROPHAGE"/>
    <property type="match status" value="1"/>
</dbReference>
<dbReference type="PANTHER" id="PTHR30461:SF23">
    <property type="entry name" value="DNA RECOMBINASE-RELATED"/>
    <property type="match status" value="1"/>
</dbReference>
<evidence type="ECO:0000256" key="6">
    <source>
        <dbReference type="SAM" id="Coils"/>
    </source>
</evidence>
<proteinExistence type="predicted"/>
<gene>
    <name evidence="9" type="ORF">GBL_2889</name>
</gene>
<dbReference type="SMART" id="SM00857">
    <property type="entry name" value="Resolvase"/>
    <property type="match status" value="1"/>
</dbReference>
<dbReference type="PROSITE" id="PS51737">
    <property type="entry name" value="RECOMBINASE_DNA_BIND"/>
    <property type="match status" value="1"/>
</dbReference>
<reference evidence="10" key="1">
    <citation type="journal article" date="2013" name="Genome Announc.">
        <title>Draft Genome Sequence of Geobacillus kaustophilus GBlys, a Lysogenic Strain with Bacteriophage phiOH2.</title>
        <authorList>
            <person name="Doi K."/>
            <person name="Mori K."/>
            <person name="Martono H."/>
            <person name="Nagayoshi Y."/>
            <person name="Fujino Y."/>
            <person name="Tashiro K."/>
            <person name="Kuhara S."/>
            <person name="Ohshima T."/>
        </authorList>
    </citation>
    <scope>NUCLEOTIDE SEQUENCE [LARGE SCALE GENOMIC DNA]</scope>
    <source>
        <strain evidence="10">GBlys</strain>
    </source>
</reference>
<dbReference type="Proteomes" id="UP000016424">
    <property type="component" value="Unassembled WGS sequence"/>
</dbReference>
<dbReference type="GO" id="GO:0015074">
    <property type="term" value="P:DNA integration"/>
    <property type="evidence" value="ECO:0007669"/>
    <property type="project" value="UniProtKB-KW"/>
</dbReference>